<sequence length="483" mass="51203">MRRTPLALLVSLCTALASVVVAAPAHADAPVGTLACASIPANHDPAITVIVYRVARAHNVNDKVMLSAFEAGWVESHMNNLPCGDKSSLGVFQQRWDYGWGTPEQIMDPVYASTQYVTRAIVCDRNNPHYTAGQVAQCVQRSGFPDRYDQAATKARTLLNEAARTHAMAAGSATDVSGDGRDDIITFTQNALADVYVSTSTGTGFAGTSVKWNDFFSIGGETASTGDVNGDGKDDIVTFAHSNTGDVYVALSTGTGFTGGQKWHDWFAPGAEIGAVGDVNGDGKDDIVAFTHDAAGDVYVALSTGTSFAGTAVKWHDYFSITGEHPALGDVNGDGKDDIITFTQGPTTAADVIIALSTGTTFSTPQKWHDLFAVGTEQPRVGDINGDGKDDIVTFTCNTNADVYAATSTGTTFTGTTIKWNDHFCLTGEFPYLADANGDNKDDIIVFTKNTTNDVYVGLSTGTTFQPGQKWHDYFGLNGETTL</sequence>
<reference evidence="4" key="1">
    <citation type="submission" date="2016-06" db="EMBL/GenBank/DDBJ databases">
        <authorList>
            <person name="Varghese N."/>
            <person name="Submissions Spin"/>
        </authorList>
    </citation>
    <scope>NUCLEOTIDE SEQUENCE [LARGE SCALE GENOMIC DNA]</scope>
    <source>
        <strain evidence="4">DSM 43816</strain>
    </source>
</reference>
<dbReference type="AlphaFoldDB" id="A0A1C4YQ68"/>
<dbReference type="RefSeq" id="WP_157748968.1">
    <property type="nucleotide sequence ID" value="NZ_LT607413.1"/>
</dbReference>
<dbReference type="SUPFAM" id="SSF69318">
    <property type="entry name" value="Integrin alpha N-terminal domain"/>
    <property type="match status" value="1"/>
</dbReference>
<proteinExistence type="predicted"/>
<protein>
    <submittedName>
        <fullName evidence="3">FG-GAP repeat-containing protein</fullName>
    </submittedName>
</protein>
<dbReference type="Gene3D" id="2.130.10.130">
    <property type="entry name" value="Integrin alpha, N-terminal"/>
    <property type="match status" value="3"/>
</dbReference>
<accession>A0A1C4YQ68</accession>
<feature type="chain" id="PRO_5038707388" evidence="2">
    <location>
        <begin position="23"/>
        <end position="483"/>
    </location>
</feature>
<dbReference type="PANTHER" id="PTHR46580">
    <property type="entry name" value="SENSOR KINASE-RELATED"/>
    <property type="match status" value="1"/>
</dbReference>
<keyword evidence="4" id="KW-1185">Reference proteome</keyword>
<dbReference type="InterPro" id="IPR013517">
    <property type="entry name" value="FG-GAP"/>
</dbReference>
<dbReference type="InterPro" id="IPR028994">
    <property type="entry name" value="Integrin_alpha_N"/>
</dbReference>
<feature type="signal peptide" evidence="2">
    <location>
        <begin position="1"/>
        <end position="22"/>
    </location>
</feature>
<dbReference type="Pfam" id="PF13517">
    <property type="entry name" value="FG-GAP_3"/>
    <property type="match status" value="2"/>
</dbReference>
<dbReference type="Pfam" id="PF01839">
    <property type="entry name" value="FG-GAP"/>
    <property type="match status" value="1"/>
</dbReference>
<evidence type="ECO:0000256" key="1">
    <source>
        <dbReference type="ARBA" id="ARBA00022729"/>
    </source>
</evidence>
<keyword evidence="1 2" id="KW-0732">Signal</keyword>
<dbReference type="Proteomes" id="UP000198253">
    <property type="component" value="Chromosome I"/>
</dbReference>
<evidence type="ECO:0000256" key="2">
    <source>
        <dbReference type="SAM" id="SignalP"/>
    </source>
</evidence>
<dbReference type="EMBL" id="LT607413">
    <property type="protein sequence ID" value="SCF22836.1"/>
    <property type="molecule type" value="Genomic_DNA"/>
</dbReference>
<evidence type="ECO:0000313" key="3">
    <source>
        <dbReference type="EMBL" id="SCF22836.1"/>
    </source>
</evidence>
<dbReference type="PANTHER" id="PTHR46580:SF2">
    <property type="entry name" value="MAM DOMAIN-CONTAINING PROTEIN"/>
    <property type="match status" value="1"/>
</dbReference>
<evidence type="ECO:0000313" key="4">
    <source>
        <dbReference type="Proteomes" id="UP000198253"/>
    </source>
</evidence>
<dbReference type="InParanoid" id="A0A1C4YQ68"/>
<gene>
    <name evidence="3" type="ORF">GA0070618_4231</name>
</gene>
<organism evidence="3 4">
    <name type="scientific">Micromonospora echinospora</name>
    <name type="common">Micromonospora purpurea</name>
    <dbReference type="NCBI Taxonomy" id="1877"/>
    <lineage>
        <taxon>Bacteria</taxon>
        <taxon>Bacillati</taxon>
        <taxon>Actinomycetota</taxon>
        <taxon>Actinomycetes</taxon>
        <taxon>Micromonosporales</taxon>
        <taxon>Micromonosporaceae</taxon>
        <taxon>Micromonospora</taxon>
    </lineage>
</organism>
<name>A0A1C4YQ68_MICEC</name>